<dbReference type="GO" id="GO:0008410">
    <property type="term" value="F:CoA-transferase activity"/>
    <property type="evidence" value="ECO:0007669"/>
    <property type="project" value="TreeGrafter"/>
</dbReference>
<reference evidence="2" key="2">
    <citation type="submission" date="2020-09" db="EMBL/GenBank/DDBJ databases">
        <authorList>
            <person name="Sun Q."/>
            <person name="Kim S."/>
        </authorList>
    </citation>
    <scope>NUCLEOTIDE SEQUENCE</scope>
    <source>
        <strain evidence="2">KCTC 32255</strain>
    </source>
</reference>
<keyword evidence="1 2" id="KW-0808">Transferase</keyword>
<dbReference type="Gene3D" id="3.30.1540.10">
    <property type="entry name" value="formyl-coa transferase, domain 3"/>
    <property type="match status" value="1"/>
</dbReference>
<dbReference type="Gene3D" id="3.40.50.10540">
    <property type="entry name" value="Crotonobetainyl-coa:carnitine coa-transferase, domain 1"/>
    <property type="match status" value="1"/>
</dbReference>
<name>A0A918P8F7_9SPHN</name>
<keyword evidence="3" id="KW-1185">Reference proteome</keyword>
<gene>
    <name evidence="2" type="ORF">GCM10011614_01830</name>
</gene>
<dbReference type="AlphaFoldDB" id="A0A918P8F7"/>
<protein>
    <submittedName>
        <fullName evidence="2">CoA transferase</fullName>
    </submittedName>
</protein>
<dbReference type="InterPro" id="IPR003673">
    <property type="entry name" value="CoA-Trfase_fam_III"/>
</dbReference>
<dbReference type="Pfam" id="PF02515">
    <property type="entry name" value="CoA_transf_3"/>
    <property type="match status" value="1"/>
</dbReference>
<proteinExistence type="predicted"/>
<dbReference type="SUPFAM" id="SSF89796">
    <property type="entry name" value="CoA-transferase family III (CaiB/BaiF)"/>
    <property type="match status" value="1"/>
</dbReference>
<sequence length="398" mass="42961">MVSHALQGLKVLDLSRVLAAPFAGQMLSDLGAEVIKVEAMGGDDTRTWGTHYFRAINRGKKSIAVNLKDPRGQQLVRTLALRSDIMLENFKVGDLARYRLDYESLSEANPGLIYLSVTGFGQTGPRSAQPGYDTIIQGMTGIMTLCGEPDRPPARAGLPMVDIMSGMVGSVGVLAALNERARSGKGQRIDVSLFDVGIMMLVDAGQDYLDHDHVQSRLGGINRNFSPGQPFQTSDGWVTLAVANDDQFRRMCKAMDLAELPDDARFMTNTDRVRNRAELSALLAPRFITAPTAEWEAAFRAAMVPLSPIFDIAEAMADAQSGARNLIWPVGPDGMRLIANPLQHMSRTPARPAAPPPELGQDTAAVLLNELGFSMEEIEGLARDGVIRCAPGSTVAAD</sequence>
<dbReference type="InterPro" id="IPR050483">
    <property type="entry name" value="CoA-transferase_III_domain"/>
</dbReference>
<evidence type="ECO:0000313" key="2">
    <source>
        <dbReference type="EMBL" id="GGY90787.1"/>
    </source>
</evidence>
<evidence type="ECO:0000256" key="1">
    <source>
        <dbReference type="ARBA" id="ARBA00022679"/>
    </source>
</evidence>
<dbReference type="EMBL" id="BMZA01000001">
    <property type="protein sequence ID" value="GGY90787.1"/>
    <property type="molecule type" value="Genomic_DNA"/>
</dbReference>
<evidence type="ECO:0000313" key="3">
    <source>
        <dbReference type="Proteomes" id="UP000648075"/>
    </source>
</evidence>
<dbReference type="PANTHER" id="PTHR48207">
    <property type="entry name" value="SUCCINATE--HYDROXYMETHYLGLUTARATE COA-TRANSFERASE"/>
    <property type="match status" value="1"/>
</dbReference>
<dbReference type="PANTHER" id="PTHR48207:SF3">
    <property type="entry name" value="SUCCINATE--HYDROXYMETHYLGLUTARATE COA-TRANSFERASE"/>
    <property type="match status" value="1"/>
</dbReference>
<accession>A0A918P8F7</accession>
<comment type="caution">
    <text evidence="2">The sequence shown here is derived from an EMBL/GenBank/DDBJ whole genome shotgun (WGS) entry which is preliminary data.</text>
</comment>
<dbReference type="InterPro" id="IPR023606">
    <property type="entry name" value="CoA-Trfase_III_dom_1_sf"/>
</dbReference>
<organism evidence="2 3">
    <name type="scientific">Novosphingobium colocasiae</name>
    <dbReference type="NCBI Taxonomy" id="1256513"/>
    <lineage>
        <taxon>Bacteria</taxon>
        <taxon>Pseudomonadati</taxon>
        <taxon>Pseudomonadota</taxon>
        <taxon>Alphaproteobacteria</taxon>
        <taxon>Sphingomonadales</taxon>
        <taxon>Sphingomonadaceae</taxon>
        <taxon>Novosphingobium</taxon>
    </lineage>
</organism>
<reference evidence="2" key="1">
    <citation type="journal article" date="2014" name="Int. J. Syst. Evol. Microbiol.">
        <title>Complete genome sequence of Corynebacterium casei LMG S-19264T (=DSM 44701T), isolated from a smear-ripened cheese.</title>
        <authorList>
            <consortium name="US DOE Joint Genome Institute (JGI-PGF)"/>
            <person name="Walter F."/>
            <person name="Albersmeier A."/>
            <person name="Kalinowski J."/>
            <person name="Ruckert C."/>
        </authorList>
    </citation>
    <scope>NUCLEOTIDE SEQUENCE</scope>
    <source>
        <strain evidence="2">KCTC 32255</strain>
    </source>
</reference>
<dbReference type="Proteomes" id="UP000648075">
    <property type="component" value="Unassembled WGS sequence"/>
</dbReference>
<dbReference type="InterPro" id="IPR044855">
    <property type="entry name" value="CoA-Trfase_III_dom3_sf"/>
</dbReference>